<evidence type="ECO:0000256" key="1">
    <source>
        <dbReference type="SAM" id="Phobius"/>
    </source>
</evidence>
<evidence type="ECO:0000313" key="3">
    <source>
        <dbReference type="Proteomes" id="UP000352698"/>
    </source>
</evidence>
<sequence length="41" mass="4500">MVLPTKIGDPPLKMAGRSKNEKVLGFVLLQELLLVGMVISY</sequence>
<reference evidence="2 3" key="1">
    <citation type="submission" date="2019-05" db="EMBL/GenBank/DDBJ databases">
        <authorList>
            <consortium name="Pathogen Informatics"/>
        </authorList>
    </citation>
    <scope>NUCLEOTIDE SEQUENCE [LARGE SCALE GENOMIC DNA]</scope>
    <source>
        <strain evidence="2 3">NCTC12204</strain>
    </source>
</reference>
<keyword evidence="1" id="KW-0812">Transmembrane</keyword>
<accession>A0A7Z9ASF1</accession>
<evidence type="ECO:0000313" key="2">
    <source>
        <dbReference type="EMBL" id="VTQ59849.1"/>
    </source>
</evidence>
<feature type="transmembrane region" description="Helical" evidence="1">
    <location>
        <begin position="23"/>
        <end position="40"/>
    </location>
</feature>
<gene>
    <name evidence="2" type="ORF">NCTC12204_00484</name>
</gene>
<protein>
    <submittedName>
        <fullName evidence="2">Uncharacterized protein</fullName>
    </submittedName>
</protein>
<keyword evidence="1" id="KW-1133">Transmembrane helix</keyword>
<comment type="caution">
    <text evidence="2">The sequence shown here is derived from an EMBL/GenBank/DDBJ whole genome shotgun (WGS) entry which is preliminary data.</text>
</comment>
<dbReference type="EMBL" id="CABEEP010000001">
    <property type="protein sequence ID" value="VTQ59849.1"/>
    <property type="molecule type" value="Genomic_DNA"/>
</dbReference>
<dbReference type="AlphaFoldDB" id="A0A7Z9ASF1"/>
<keyword evidence="1" id="KW-0472">Membrane</keyword>
<name>A0A7Z9ASF1_ENTHR</name>
<proteinExistence type="predicted"/>
<organism evidence="2 3">
    <name type="scientific">Enterococcus hirae</name>
    <dbReference type="NCBI Taxonomy" id="1354"/>
    <lineage>
        <taxon>Bacteria</taxon>
        <taxon>Bacillati</taxon>
        <taxon>Bacillota</taxon>
        <taxon>Bacilli</taxon>
        <taxon>Lactobacillales</taxon>
        <taxon>Enterococcaceae</taxon>
        <taxon>Enterococcus</taxon>
    </lineage>
</organism>
<dbReference type="Proteomes" id="UP000352698">
    <property type="component" value="Unassembled WGS sequence"/>
</dbReference>